<protein>
    <submittedName>
        <fullName evidence="2">Uncharacterized protein</fullName>
    </submittedName>
</protein>
<feature type="compositionally biased region" description="Polar residues" evidence="1">
    <location>
        <begin position="177"/>
        <end position="187"/>
    </location>
</feature>
<feature type="compositionally biased region" description="Low complexity" evidence="1">
    <location>
        <begin position="188"/>
        <end position="203"/>
    </location>
</feature>
<name>A0ABY6U9Z6_BIOOC</name>
<evidence type="ECO:0000313" key="3">
    <source>
        <dbReference type="Proteomes" id="UP000766486"/>
    </source>
</evidence>
<feature type="compositionally biased region" description="Polar residues" evidence="1">
    <location>
        <begin position="1"/>
        <end position="24"/>
    </location>
</feature>
<comment type="caution">
    <text evidence="2">The sequence shown here is derived from an EMBL/GenBank/DDBJ whole genome shotgun (WGS) entry which is preliminary data.</text>
</comment>
<keyword evidence="3" id="KW-1185">Reference proteome</keyword>
<feature type="compositionally biased region" description="Low complexity" evidence="1">
    <location>
        <begin position="255"/>
        <end position="266"/>
    </location>
</feature>
<feature type="compositionally biased region" description="Basic and acidic residues" evidence="1">
    <location>
        <begin position="25"/>
        <end position="34"/>
    </location>
</feature>
<reference evidence="2 3" key="1">
    <citation type="submission" date="2019-06" db="EMBL/GenBank/DDBJ databases">
        <authorList>
            <person name="Broberg M."/>
        </authorList>
    </citation>
    <scope>NUCLEOTIDE SEQUENCE [LARGE SCALE GENOMIC DNA]</scope>
</reference>
<organism evidence="2 3">
    <name type="scientific">Bionectria ochroleuca</name>
    <name type="common">Gliocladium roseum</name>
    <dbReference type="NCBI Taxonomy" id="29856"/>
    <lineage>
        <taxon>Eukaryota</taxon>
        <taxon>Fungi</taxon>
        <taxon>Dikarya</taxon>
        <taxon>Ascomycota</taxon>
        <taxon>Pezizomycotina</taxon>
        <taxon>Sordariomycetes</taxon>
        <taxon>Hypocreomycetidae</taxon>
        <taxon>Hypocreales</taxon>
        <taxon>Bionectriaceae</taxon>
        <taxon>Clonostachys</taxon>
    </lineage>
</organism>
<evidence type="ECO:0000256" key="1">
    <source>
        <dbReference type="SAM" id="MobiDB-lite"/>
    </source>
</evidence>
<evidence type="ECO:0000313" key="2">
    <source>
        <dbReference type="EMBL" id="VUC26692.1"/>
    </source>
</evidence>
<feature type="region of interest" description="Disordered" evidence="1">
    <location>
        <begin position="1"/>
        <end position="318"/>
    </location>
</feature>
<gene>
    <name evidence="2" type="ORF">CLO192961_LOCUS194042</name>
</gene>
<feature type="compositionally biased region" description="Low complexity" evidence="1">
    <location>
        <begin position="230"/>
        <end position="246"/>
    </location>
</feature>
<feature type="compositionally biased region" description="Basic and acidic residues" evidence="1">
    <location>
        <begin position="303"/>
        <end position="315"/>
    </location>
</feature>
<sequence>MHELNTTAYSSGGTCHTSVYPTERSSGEPKRPIGDDAEMPSAKRARPDLQPATPTPLALQNKSIVSPGGESLFPRGEELMSPIEPRKRSRMPNARGAQRGNAAPPEHESPSLLRRATDPNSVPGPVLDEQSPASPSPSSPLVDPVERRPVNQATKNSRVRQWLQNTKVPKPKILLTPPTSISSFSLGRSTPSQPTVQPSPTRSVPAKSSICNVPAKPPTCNVPAKKPTEVEVISISSDSSSEAPSDMSEHQSLHSAVSASKSASKKQGSEYESAHELLSANEGAHIEGDNAGEMTIVNGSKSDPPDLDKKEETTPRHRVALDMLASIC</sequence>
<accession>A0ABY6U9Z6</accession>
<proteinExistence type="predicted"/>
<dbReference type="EMBL" id="CABFNS010000755">
    <property type="protein sequence ID" value="VUC26692.1"/>
    <property type="molecule type" value="Genomic_DNA"/>
</dbReference>
<dbReference type="Proteomes" id="UP000766486">
    <property type="component" value="Unassembled WGS sequence"/>
</dbReference>